<keyword evidence="3 10" id="KW-0812">Transmembrane</keyword>
<evidence type="ECO:0000256" key="2">
    <source>
        <dbReference type="ARBA" id="ARBA00022475"/>
    </source>
</evidence>
<keyword evidence="14" id="KW-1185">Reference proteome</keyword>
<dbReference type="RefSeq" id="XP_029657580.1">
    <property type="nucleotide sequence ID" value="XM_029801720.2"/>
</dbReference>
<evidence type="ECO:0000256" key="1">
    <source>
        <dbReference type="ARBA" id="ARBA00004651"/>
    </source>
</evidence>
<dbReference type="GO" id="GO:0043410">
    <property type="term" value="P:positive regulation of MAPK cascade"/>
    <property type="evidence" value="ECO:0007669"/>
    <property type="project" value="TreeGrafter"/>
</dbReference>
<dbReference type="GO" id="GO:0004993">
    <property type="term" value="F:G protein-coupled serotonin receptor activity"/>
    <property type="evidence" value="ECO:0007669"/>
    <property type="project" value="UniProtKB-ARBA"/>
</dbReference>
<evidence type="ECO:0000256" key="12">
    <source>
        <dbReference type="SAM" id="Phobius"/>
    </source>
</evidence>
<keyword evidence="2" id="KW-1003">Cell membrane</keyword>
<feature type="compositionally biased region" description="Polar residues" evidence="11">
    <location>
        <begin position="327"/>
        <end position="348"/>
    </location>
</feature>
<evidence type="ECO:0000313" key="14">
    <source>
        <dbReference type="Proteomes" id="UP000515154"/>
    </source>
</evidence>
<comment type="similarity">
    <text evidence="10">Belongs to the G-protein coupled receptor 1 family.</text>
</comment>
<dbReference type="PROSITE" id="PS00237">
    <property type="entry name" value="G_PROTEIN_RECEP_F1_1"/>
    <property type="match status" value="1"/>
</dbReference>
<dbReference type="Pfam" id="PF00001">
    <property type="entry name" value="7tm_1"/>
    <property type="match status" value="2"/>
</dbReference>
<feature type="transmembrane region" description="Helical" evidence="12">
    <location>
        <begin position="676"/>
        <end position="699"/>
    </location>
</feature>
<proteinExistence type="inferred from homology"/>
<keyword evidence="9 10" id="KW-0807">Transducer</keyword>
<protein>
    <submittedName>
        <fullName evidence="15">Octopamine receptor-like</fullName>
    </submittedName>
</protein>
<evidence type="ECO:0000256" key="7">
    <source>
        <dbReference type="ARBA" id="ARBA00023157"/>
    </source>
</evidence>
<dbReference type="PANTHER" id="PTHR24248">
    <property type="entry name" value="ADRENERGIC RECEPTOR-RELATED G-PROTEIN COUPLED RECEPTOR"/>
    <property type="match status" value="1"/>
</dbReference>
<feature type="transmembrane region" description="Helical" evidence="12">
    <location>
        <begin position="644"/>
        <end position="664"/>
    </location>
</feature>
<keyword evidence="5 10" id="KW-0297">G-protein coupled receptor</keyword>
<feature type="compositionally biased region" description="Polar residues" evidence="11">
    <location>
        <begin position="356"/>
        <end position="382"/>
    </location>
</feature>
<evidence type="ECO:0000256" key="6">
    <source>
        <dbReference type="ARBA" id="ARBA00023136"/>
    </source>
</evidence>
<dbReference type="InterPro" id="IPR000276">
    <property type="entry name" value="GPCR_Rhodpsn"/>
</dbReference>
<dbReference type="GO" id="GO:0071880">
    <property type="term" value="P:adenylate cyclase-activating adrenergic receptor signaling pathway"/>
    <property type="evidence" value="ECO:0007669"/>
    <property type="project" value="TreeGrafter"/>
</dbReference>
<sequence length="731" mass="83169">MVEKAKNENSTLSHESVAQYNQYGQITKESQQNDVLNTSVSQFSNRENITSLVHDDLRLINSNDESFLCNISLNHTLSEEFYIYSPDCDGFAEYSTSSSELPGIQVEIERQFWEQCLVSFVLGTIALSAVIGNVLIILAVWKYRRLRTVTNCFVVSLASADLLVSILVLPLNITVEVTGQWLFSGLLCDLWVSCDVLLCTASILNLCCISLDRYFAITKPLLYSTRRSKRLAIFMVGVAWGLAAIITCPPILGWKEEGRDLANGCALTRDPGYIIYSASGSFFIPLFVMLFVYARIYHVARKREKRLRPYWRSFFSSRQKRCDSDNSENMSPTTEATTTKHIRSNSSFKAEHKNETSPSKNNISNETFSLGHSERNSSSVNNHLRTMKATRETKPIRRPTDINVVSENITINPTCQNDKLELSNSSEDYEKHHFQIELYSERVGHPSAVTPLLEFIEDHSKETAHGKNTRDTDIGADVSYRVDKYFSKRHHSRKADDDAVVFQKANRAEQKCKSVGSTKTNTLYTSELNPAPSYSTKKERTVCNNKLNNEENVNPNSDQVRLSENEHNYTRLYRPHTLSSKYSIGCQSSMSASNNQLSRNASTRYKIGHIHRFNRTLNPDTSNMRQQKVERSFYMKERKTAKTLAIVVGCFIICWLPFFLVYVIDVFCTTCNITPTLFSIITWLGYFNSTLNPLIYAMYNTTFRTAFWNLTIGLCCGKSRRKSSAMRTTAG</sequence>
<evidence type="ECO:0000259" key="13">
    <source>
        <dbReference type="PROSITE" id="PS50262"/>
    </source>
</evidence>
<feature type="domain" description="G-protein coupled receptors family 1 profile" evidence="13">
    <location>
        <begin position="132"/>
        <end position="696"/>
    </location>
</feature>
<reference evidence="15" key="1">
    <citation type="submission" date="2025-08" db="UniProtKB">
        <authorList>
            <consortium name="RefSeq"/>
        </authorList>
    </citation>
    <scope>IDENTIFICATION</scope>
</reference>
<dbReference type="InterPro" id="IPR017452">
    <property type="entry name" value="GPCR_Rhodpsn_7TM"/>
</dbReference>
<keyword evidence="4 12" id="KW-1133">Transmembrane helix</keyword>
<evidence type="ECO:0000256" key="8">
    <source>
        <dbReference type="ARBA" id="ARBA00023170"/>
    </source>
</evidence>
<keyword evidence="7" id="KW-1015">Disulfide bond</keyword>
<evidence type="ECO:0000256" key="3">
    <source>
        <dbReference type="ARBA" id="ARBA00022692"/>
    </source>
</evidence>
<feature type="region of interest" description="Disordered" evidence="11">
    <location>
        <begin position="321"/>
        <end position="382"/>
    </location>
</feature>
<dbReference type="SUPFAM" id="SSF81321">
    <property type="entry name" value="Family A G protein-coupled receptor-like"/>
    <property type="match status" value="1"/>
</dbReference>
<dbReference type="PROSITE" id="PS50262">
    <property type="entry name" value="G_PROTEIN_RECEP_F1_2"/>
    <property type="match status" value="1"/>
</dbReference>
<feature type="transmembrane region" description="Helical" evidence="12">
    <location>
        <begin position="148"/>
        <end position="170"/>
    </location>
</feature>
<dbReference type="KEGG" id="osn:115231773"/>
<gene>
    <name evidence="15" type="primary">LOC115231773</name>
</gene>
<evidence type="ECO:0000256" key="11">
    <source>
        <dbReference type="SAM" id="MobiDB-lite"/>
    </source>
</evidence>
<evidence type="ECO:0000313" key="15">
    <source>
        <dbReference type="RefSeq" id="XP_029657580.1"/>
    </source>
</evidence>
<keyword evidence="6 12" id="KW-0472">Membrane</keyword>
<feature type="transmembrane region" description="Helical" evidence="12">
    <location>
        <begin position="117"/>
        <end position="141"/>
    </location>
</feature>
<keyword evidence="8 10" id="KW-0675">Receptor</keyword>
<dbReference type="Proteomes" id="UP000515154">
    <property type="component" value="Unplaced"/>
</dbReference>
<dbReference type="AlphaFoldDB" id="A0A6P7U5J2"/>
<accession>A0A6P7U5J2</accession>
<comment type="subcellular location">
    <subcellularLocation>
        <location evidence="1">Cell membrane</location>
        <topology evidence="1">Multi-pass membrane protein</topology>
    </subcellularLocation>
</comment>
<evidence type="ECO:0000256" key="9">
    <source>
        <dbReference type="ARBA" id="ARBA00023224"/>
    </source>
</evidence>
<name>A0A6P7U5J2_9MOLL</name>
<feature type="transmembrane region" description="Helical" evidence="12">
    <location>
        <begin position="190"/>
        <end position="211"/>
    </location>
</feature>
<dbReference type="PRINTS" id="PR00237">
    <property type="entry name" value="GPCRRHODOPSN"/>
</dbReference>
<dbReference type="GO" id="GO:0005886">
    <property type="term" value="C:plasma membrane"/>
    <property type="evidence" value="ECO:0007669"/>
    <property type="project" value="UniProtKB-SubCell"/>
</dbReference>
<dbReference type="PANTHER" id="PTHR24248:SF199">
    <property type="entry name" value="IP13425P-RELATED"/>
    <property type="match status" value="1"/>
</dbReference>
<organism evidence="14 15">
    <name type="scientific">Octopus sinensis</name>
    <name type="common">East Asian common octopus</name>
    <dbReference type="NCBI Taxonomy" id="2607531"/>
    <lineage>
        <taxon>Eukaryota</taxon>
        <taxon>Metazoa</taxon>
        <taxon>Spiralia</taxon>
        <taxon>Lophotrochozoa</taxon>
        <taxon>Mollusca</taxon>
        <taxon>Cephalopoda</taxon>
        <taxon>Coleoidea</taxon>
        <taxon>Octopodiformes</taxon>
        <taxon>Octopoda</taxon>
        <taxon>Incirrata</taxon>
        <taxon>Octopodidae</taxon>
        <taxon>Octopus</taxon>
    </lineage>
</organism>
<dbReference type="Gene3D" id="1.20.1070.10">
    <property type="entry name" value="Rhodopsin 7-helix transmembrane proteins"/>
    <property type="match status" value="2"/>
</dbReference>
<evidence type="ECO:0000256" key="4">
    <source>
        <dbReference type="ARBA" id="ARBA00022989"/>
    </source>
</evidence>
<feature type="transmembrane region" description="Helical" evidence="12">
    <location>
        <begin position="231"/>
        <end position="253"/>
    </location>
</feature>
<evidence type="ECO:0000256" key="5">
    <source>
        <dbReference type="ARBA" id="ARBA00023040"/>
    </source>
</evidence>
<dbReference type="SMART" id="SM01381">
    <property type="entry name" value="7TM_GPCR_Srsx"/>
    <property type="match status" value="1"/>
</dbReference>
<evidence type="ECO:0000256" key="10">
    <source>
        <dbReference type="RuleBase" id="RU000688"/>
    </source>
</evidence>
<feature type="transmembrane region" description="Helical" evidence="12">
    <location>
        <begin position="273"/>
        <end position="296"/>
    </location>
</feature>